<dbReference type="InterPro" id="IPR001482">
    <property type="entry name" value="T2SS/T4SS_dom"/>
</dbReference>
<dbReference type="Pfam" id="PF00437">
    <property type="entry name" value="T2SSE"/>
    <property type="match status" value="1"/>
</dbReference>
<dbReference type="NCBIfam" id="TIGR01420">
    <property type="entry name" value="pilT_fam"/>
    <property type="match status" value="1"/>
</dbReference>
<dbReference type="PANTHER" id="PTHR30486:SF6">
    <property type="entry name" value="TYPE IV PILUS RETRACTATION ATPASE PILT"/>
    <property type="match status" value="1"/>
</dbReference>
<dbReference type="Gene3D" id="3.40.50.300">
    <property type="entry name" value="P-loop containing nucleotide triphosphate hydrolases"/>
    <property type="match status" value="1"/>
</dbReference>
<dbReference type="GO" id="GO:0016887">
    <property type="term" value="F:ATP hydrolysis activity"/>
    <property type="evidence" value="ECO:0007669"/>
    <property type="project" value="InterPro"/>
</dbReference>
<dbReference type="PROSITE" id="PS00662">
    <property type="entry name" value="T2SP_E"/>
    <property type="match status" value="1"/>
</dbReference>
<accession>A0A1G5BGG2</accession>
<dbReference type="InterPro" id="IPR027417">
    <property type="entry name" value="P-loop_NTPase"/>
</dbReference>
<organism evidence="3 4">
    <name type="scientific">Desulfoluna spongiiphila</name>
    <dbReference type="NCBI Taxonomy" id="419481"/>
    <lineage>
        <taxon>Bacteria</taxon>
        <taxon>Pseudomonadati</taxon>
        <taxon>Thermodesulfobacteriota</taxon>
        <taxon>Desulfobacteria</taxon>
        <taxon>Desulfobacterales</taxon>
        <taxon>Desulfolunaceae</taxon>
        <taxon>Desulfoluna</taxon>
    </lineage>
</organism>
<dbReference type="InterPro" id="IPR050921">
    <property type="entry name" value="T4SS_GSP_E_ATPase"/>
</dbReference>
<protein>
    <submittedName>
        <fullName evidence="3">Pilus retraction ATPase PilT</fullName>
    </submittedName>
</protein>
<evidence type="ECO:0000259" key="2">
    <source>
        <dbReference type="PROSITE" id="PS00662"/>
    </source>
</evidence>
<gene>
    <name evidence="3" type="ORF">SAMN05216233_1024</name>
</gene>
<dbReference type="InterPro" id="IPR006321">
    <property type="entry name" value="PilT/PilU"/>
</dbReference>
<evidence type="ECO:0000256" key="1">
    <source>
        <dbReference type="ARBA" id="ARBA00006611"/>
    </source>
</evidence>
<keyword evidence="4" id="KW-1185">Reference proteome</keyword>
<sequence>MAKIDAFFKLMHDQGASDLHLAAGQPPALRINGEIERVKYKVLDNNTLKGMIYEIAPESKIKVFEETGDVDFGYEIPGLARYRANFFMQRNGVGAVFREIPSQIMTAEQLGLPPVISRLATLPRGLVLVTGPTGSGKSTTLAAILDVANRMRQDHIITIEDPIEFVHQSKGCLINHREVGNHTQSFSAALRGALREDPDIILVGELRDLETISLAIEAASTGHLVLATLHTSSAPKTVDRLVEVFPANQQAQVRSTLSDSIRAVVAQTLFRRTDRKGRCVALEIMIATPAVRNLIREGKTHQIPSAIQVGQKFGMQLLDDSIMELYNKGMISSEEAYSKSYDKQRFRPLLSGTPDDFTDG</sequence>
<dbReference type="OrthoDB" id="9805147at2"/>
<name>A0A1G5BGG2_9BACT</name>
<dbReference type="RefSeq" id="WP_092208181.1">
    <property type="nucleotide sequence ID" value="NZ_FMUX01000002.1"/>
</dbReference>
<dbReference type="EMBL" id="FMUX01000002">
    <property type="protein sequence ID" value="SCX89164.1"/>
    <property type="molecule type" value="Genomic_DNA"/>
</dbReference>
<dbReference type="GO" id="GO:0005524">
    <property type="term" value="F:ATP binding"/>
    <property type="evidence" value="ECO:0007669"/>
    <property type="project" value="InterPro"/>
</dbReference>
<evidence type="ECO:0000313" key="4">
    <source>
        <dbReference type="Proteomes" id="UP000198870"/>
    </source>
</evidence>
<dbReference type="AlphaFoldDB" id="A0A1G5BGG2"/>
<dbReference type="CDD" id="cd01131">
    <property type="entry name" value="PilT"/>
    <property type="match status" value="1"/>
</dbReference>
<feature type="domain" description="Bacterial type II secretion system protein E" evidence="2">
    <location>
        <begin position="194"/>
        <end position="208"/>
    </location>
</feature>
<dbReference type="Gene3D" id="3.30.450.90">
    <property type="match status" value="1"/>
</dbReference>
<dbReference type="STRING" id="419481.SAMN05216233_1024"/>
<reference evidence="3 4" key="1">
    <citation type="submission" date="2016-10" db="EMBL/GenBank/DDBJ databases">
        <authorList>
            <person name="de Groot N.N."/>
        </authorList>
    </citation>
    <scope>NUCLEOTIDE SEQUENCE [LARGE SCALE GENOMIC DNA]</scope>
    <source>
        <strain evidence="3 4">AA1</strain>
    </source>
</reference>
<dbReference type="Proteomes" id="UP000198870">
    <property type="component" value="Unassembled WGS sequence"/>
</dbReference>
<comment type="similarity">
    <text evidence="1">Belongs to the GSP E family.</text>
</comment>
<proteinExistence type="inferred from homology"/>
<dbReference type="SUPFAM" id="SSF52540">
    <property type="entry name" value="P-loop containing nucleoside triphosphate hydrolases"/>
    <property type="match status" value="1"/>
</dbReference>
<evidence type="ECO:0000313" key="3">
    <source>
        <dbReference type="EMBL" id="SCX89164.1"/>
    </source>
</evidence>
<dbReference type="SMART" id="SM00382">
    <property type="entry name" value="AAA"/>
    <property type="match status" value="1"/>
</dbReference>
<dbReference type="InterPro" id="IPR003593">
    <property type="entry name" value="AAA+_ATPase"/>
</dbReference>
<dbReference type="PANTHER" id="PTHR30486">
    <property type="entry name" value="TWITCHING MOTILITY PROTEIN PILT"/>
    <property type="match status" value="1"/>
</dbReference>